<organism evidence="1 2">
    <name type="scientific">Gigaspora margarita</name>
    <dbReference type="NCBI Taxonomy" id="4874"/>
    <lineage>
        <taxon>Eukaryota</taxon>
        <taxon>Fungi</taxon>
        <taxon>Fungi incertae sedis</taxon>
        <taxon>Mucoromycota</taxon>
        <taxon>Glomeromycotina</taxon>
        <taxon>Glomeromycetes</taxon>
        <taxon>Diversisporales</taxon>
        <taxon>Gigasporaceae</taxon>
        <taxon>Gigaspora</taxon>
    </lineage>
</organism>
<keyword evidence="2" id="KW-1185">Reference proteome</keyword>
<comment type="caution">
    <text evidence="1">The sequence shown here is derived from an EMBL/GenBank/DDBJ whole genome shotgun (WGS) entry which is preliminary data.</text>
</comment>
<dbReference type="Proteomes" id="UP000789901">
    <property type="component" value="Unassembled WGS sequence"/>
</dbReference>
<evidence type="ECO:0000313" key="2">
    <source>
        <dbReference type="Proteomes" id="UP000789901"/>
    </source>
</evidence>
<evidence type="ECO:0000313" key="1">
    <source>
        <dbReference type="EMBL" id="CAG8843995.1"/>
    </source>
</evidence>
<dbReference type="EMBL" id="CAJVQB010074301">
    <property type="protein sequence ID" value="CAG8843995.1"/>
    <property type="molecule type" value="Genomic_DNA"/>
</dbReference>
<sequence length="87" mass="10133">GDANLNEKMKSFSVLVQKKRQTFIKNTLLQKTKTVRQAIPVTEQEAETLKNETTMKKEELISIINSILVSFSESQYLKYTNLKNKYF</sequence>
<feature type="non-terminal residue" evidence="1">
    <location>
        <position position="1"/>
    </location>
</feature>
<proteinExistence type="predicted"/>
<gene>
    <name evidence="1" type="ORF">GMARGA_LOCUS36844</name>
</gene>
<accession>A0ABN7X0V6</accession>
<reference evidence="1 2" key="1">
    <citation type="submission" date="2021-06" db="EMBL/GenBank/DDBJ databases">
        <authorList>
            <person name="Kallberg Y."/>
            <person name="Tangrot J."/>
            <person name="Rosling A."/>
        </authorList>
    </citation>
    <scope>NUCLEOTIDE SEQUENCE [LARGE SCALE GENOMIC DNA]</scope>
    <source>
        <strain evidence="1 2">120-4 pot B 10/14</strain>
    </source>
</reference>
<name>A0ABN7X0V6_GIGMA</name>
<protein>
    <submittedName>
        <fullName evidence="1">25503_t:CDS:1</fullName>
    </submittedName>
</protein>